<evidence type="ECO:0000313" key="3">
    <source>
        <dbReference type="Proteomes" id="UP000198859"/>
    </source>
</evidence>
<dbReference type="PANTHER" id="PTHR15020:SF50">
    <property type="entry name" value="UPF0659 PROTEIN YMR090W"/>
    <property type="match status" value="1"/>
</dbReference>
<dbReference type="PANTHER" id="PTHR15020">
    <property type="entry name" value="FLAVIN REDUCTASE-RELATED"/>
    <property type="match status" value="1"/>
</dbReference>
<evidence type="ECO:0000259" key="1">
    <source>
        <dbReference type="Pfam" id="PF13460"/>
    </source>
</evidence>
<proteinExistence type="predicted"/>
<dbReference type="STRING" id="642780.SAMN04488570_0406"/>
<feature type="domain" description="NAD(P)-binding" evidence="1">
    <location>
        <begin position="7"/>
        <end position="191"/>
    </location>
</feature>
<reference evidence="3" key="1">
    <citation type="submission" date="2016-10" db="EMBL/GenBank/DDBJ databases">
        <authorList>
            <person name="Varghese N."/>
            <person name="Submissions S."/>
        </authorList>
    </citation>
    <scope>NUCLEOTIDE SEQUENCE [LARGE SCALE GENOMIC DNA]</scope>
    <source>
        <strain evidence="3">DSM 22127</strain>
    </source>
</reference>
<dbReference type="EMBL" id="LT629757">
    <property type="protein sequence ID" value="SDR79461.1"/>
    <property type="molecule type" value="Genomic_DNA"/>
</dbReference>
<dbReference type="InterPro" id="IPR036291">
    <property type="entry name" value="NAD(P)-bd_dom_sf"/>
</dbReference>
<dbReference type="Proteomes" id="UP000198859">
    <property type="component" value="Chromosome I"/>
</dbReference>
<keyword evidence="3" id="KW-1185">Reference proteome</keyword>
<gene>
    <name evidence="2" type="ORF">SAMN04488570_0406</name>
</gene>
<dbReference type="SUPFAM" id="SSF51735">
    <property type="entry name" value="NAD(P)-binding Rossmann-fold domains"/>
    <property type="match status" value="1"/>
</dbReference>
<name>A0A1H1LY86_9ACTN</name>
<sequence length="215" mass="22938">MRIVIAGGHGQIARQLGRLVSQDGHDVVGLIRSAEHVPDLEADGIGWQQLDLEDTSVERVTEIVRGADAVVFAAGGGADGNARRKETVDKGAAIMLADAAVAAGVRRYVMISSMGQDRIEEDSDDVFQVYLRAKRDADDHVRAQEALDWTIVQPGKLTDDVPTGTVQVGDVDYGSVTRGDVAHVLAEVLETENTIGKTFAVVAGDRPVAEAVRKL</sequence>
<dbReference type="Pfam" id="PF13460">
    <property type="entry name" value="NAD_binding_10"/>
    <property type="match status" value="1"/>
</dbReference>
<protein>
    <submittedName>
        <fullName evidence="2">Putative NADH-flavin reductase</fullName>
    </submittedName>
</protein>
<organism evidence="2 3">
    <name type="scientific">Nocardioides scoriae</name>
    <dbReference type="NCBI Taxonomy" id="642780"/>
    <lineage>
        <taxon>Bacteria</taxon>
        <taxon>Bacillati</taxon>
        <taxon>Actinomycetota</taxon>
        <taxon>Actinomycetes</taxon>
        <taxon>Propionibacteriales</taxon>
        <taxon>Nocardioidaceae</taxon>
        <taxon>Nocardioides</taxon>
    </lineage>
</organism>
<dbReference type="InterPro" id="IPR016040">
    <property type="entry name" value="NAD(P)-bd_dom"/>
</dbReference>
<dbReference type="RefSeq" id="WP_091725448.1">
    <property type="nucleotide sequence ID" value="NZ_LT629757.1"/>
</dbReference>
<dbReference type="CDD" id="cd05243">
    <property type="entry name" value="SDR_a5"/>
    <property type="match status" value="1"/>
</dbReference>
<dbReference type="OrthoDB" id="4248066at2"/>
<evidence type="ECO:0000313" key="2">
    <source>
        <dbReference type="EMBL" id="SDR79461.1"/>
    </source>
</evidence>
<dbReference type="Gene3D" id="3.40.50.720">
    <property type="entry name" value="NAD(P)-binding Rossmann-like Domain"/>
    <property type="match status" value="1"/>
</dbReference>
<dbReference type="AlphaFoldDB" id="A0A1H1LY86"/>
<accession>A0A1H1LY86</accession>